<organism evidence="3 4">
    <name type="scientific">Sphingomonas natans</name>
    <dbReference type="NCBI Taxonomy" id="3063330"/>
    <lineage>
        <taxon>Bacteria</taxon>
        <taxon>Pseudomonadati</taxon>
        <taxon>Pseudomonadota</taxon>
        <taxon>Alphaproteobacteria</taxon>
        <taxon>Sphingomonadales</taxon>
        <taxon>Sphingomonadaceae</taxon>
        <taxon>Sphingomonas</taxon>
    </lineage>
</organism>
<dbReference type="PANTHER" id="PTHR36307:SF1">
    <property type="entry name" value="FLAGELLA BASAL BODY P-RING FORMATION PROTEIN FLGA"/>
    <property type="match status" value="1"/>
</dbReference>
<gene>
    <name evidence="3" type="ORF">Q4F19_19400</name>
</gene>
<dbReference type="Pfam" id="PF13144">
    <property type="entry name" value="ChapFlgA"/>
    <property type="match status" value="1"/>
</dbReference>
<dbReference type="Proteomes" id="UP001169764">
    <property type="component" value="Unassembled WGS sequence"/>
</dbReference>
<reference evidence="3" key="1">
    <citation type="submission" date="2023-07" db="EMBL/GenBank/DDBJ databases">
        <authorList>
            <person name="Kim M."/>
        </authorList>
    </citation>
    <scope>NUCLEOTIDE SEQUENCE</scope>
    <source>
        <strain evidence="3">BIUV-7</strain>
    </source>
</reference>
<evidence type="ECO:0000313" key="3">
    <source>
        <dbReference type="EMBL" id="MDO6416558.1"/>
    </source>
</evidence>
<keyword evidence="3" id="KW-0969">Cilium</keyword>
<keyword evidence="1" id="KW-0732">Signal</keyword>
<dbReference type="InterPro" id="IPR017585">
    <property type="entry name" value="SAF_FlgA"/>
</dbReference>
<evidence type="ECO:0000259" key="2">
    <source>
        <dbReference type="Pfam" id="PF13144"/>
    </source>
</evidence>
<keyword evidence="4" id="KW-1185">Reference proteome</keyword>
<keyword evidence="3" id="KW-0966">Cell projection</keyword>
<dbReference type="RefSeq" id="WP_303546228.1">
    <property type="nucleotide sequence ID" value="NZ_JAUOTP010000011.1"/>
</dbReference>
<feature type="domain" description="Flagella basal body P-ring formation protein FlgA SAF" evidence="2">
    <location>
        <begin position="119"/>
        <end position="183"/>
    </location>
</feature>
<name>A0ABT8YDY1_9SPHN</name>
<feature type="chain" id="PRO_5046352228" evidence="1">
    <location>
        <begin position="20"/>
        <end position="188"/>
    </location>
</feature>
<proteinExistence type="predicted"/>
<accession>A0ABT8YDY1</accession>
<dbReference type="Gene3D" id="2.30.30.760">
    <property type="match status" value="1"/>
</dbReference>
<dbReference type="EMBL" id="JAUOTP010000011">
    <property type="protein sequence ID" value="MDO6416558.1"/>
    <property type="molecule type" value="Genomic_DNA"/>
</dbReference>
<dbReference type="PANTHER" id="PTHR36307">
    <property type="entry name" value="FLAGELLA BASAL BODY P-RING FORMATION PROTEIN FLGA"/>
    <property type="match status" value="1"/>
</dbReference>
<evidence type="ECO:0000313" key="4">
    <source>
        <dbReference type="Proteomes" id="UP001169764"/>
    </source>
</evidence>
<protein>
    <submittedName>
        <fullName evidence="3">Flagella basal body P-ring formation protein FlgA</fullName>
    </submittedName>
</protein>
<sequence>MRSIFPLLPLLAIATPAAAAPFQNLEALESRLINALGAGVGEPGGLATPIDRRMKLATCPQPVTIDPPVMGAVALRCPAIGWRIRVPLQRLQGAAPASYSARAQGAGGYAAMAQPAAAKAAPVVRRGDPVDLIAETGGFSVSVTATAQEDGAPGSRIRVKTDKGDHPQGQILFAEVIDAGRVRLPGFN</sequence>
<evidence type="ECO:0000256" key="1">
    <source>
        <dbReference type="SAM" id="SignalP"/>
    </source>
</evidence>
<feature type="signal peptide" evidence="1">
    <location>
        <begin position="1"/>
        <end position="19"/>
    </location>
</feature>
<dbReference type="InterPro" id="IPR039246">
    <property type="entry name" value="Flagellar_FlgA"/>
</dbReference>
<comment type="caution">
    <text evidence="3">The sequence shown here is derived from an EMBL/GenBank/DDBJ whole genome shotgun (WGS) entry which is preliminary data.</text>
</comment>
<keyword evidence="3" id="KW-0282">Flagellum</keyword>